<reference evidence="1 3" key="1">
    <citation type="submission" date="2018-09" db="EMBL/GenBank/DDBJ databases">
        <title>Whole genome sequencing of Citrobacter freundii AR_0116.</title>
        <authorList>
            <person name="Conlan S."/>
            <person name="Thomas P.J."/>
            <person name="Mullikin J."/>
            <person name="Frank K.M."/>
            <person name="Segre J.A."/>
        </authorList>
    </citation>
    <scope>NUCLEOTIDE SEQUENCE [LARGE SCALE GENOMIC DNA]</scope>
    <source>
        <strain evidence="1 3">AR_0116</strain>
    </source>
</reference>
<dbReference type="EMBL" id="ABBJDF010000054">
    <property type="protein sequence ID" value="EHT9942215.1"/>
    <property type="molecule type" value="Genomic_DNA"/>
</dbReference>
<reference evidence="2" key="2">
    <citation type="submission" date="2021-07" db="EMBL/GenBank/DDBJ databases">
        <authorList>
            <consortium name="Clinical and Environmental Microbiology Branch: Whole genome sequencing antimicrobial resistance pathogens in the healthcare setting"/>
        </authorList>
    </citation>
    <scope>NUCLEOTIDE SEQUENCE</scope>
    <source>
        <strain evidence="2">2021DK-00049</strain>
    </source>
</reference>
<gene>
    <name evidence="1" type="ORF">AM363_12755</name>
    <name evidence="2" type="ORF">KY227_005394</name>
</gene>
<evidence type="ECO:0000313" key="2">
    <source>
        <dbReference type="EMBL" id="EHT9942215.1"/>
    </source>
</evidence>
<sequence length="87" mass="9172">MDISGHYDFGSNTVVSNTDIEEKLKALVGSKGEVSVGSSNRGVPIVTIHGVDQIDELAVDQECQNVGKDIQATFIRAIDGGTIIIKG</sequence>
<dbReference type="Proteomes" id="UP000263627">
    <property type="component" value="Chromosome"/>
</dbReference>
<proteinExistence type="predicted"/>
<name>A0AAD2XZ96_CITFR</name>
<evidence type="ECO:0000313" key="1">
    <source>
        <dbReference type="EMBL" id="AXZ47748.1"/>
    </source>
</evidence>
<dbReference type="RefSeq" id="WP_119174129.1">
    <property type="nucleotide sequence ID" value="NZ_CP032184.1"/>
</dbReference>
<dbReference type="EMBL" id="CP032184">
    <property type="protein sequence ID" value="AXZ47748.1"/>
    <property type="molecule type" value="Genomic_DNA"/>
</dbReference>
<organism evidence="2">
    <name type="scientific">Citrobacter freundii</name>
    <dbReference type="NCBI Taxonomy" id="546"/>
    <lineage>
        <taxon>Bacteria</taxon>
        <taxon>Pseudomonadati</taxon>
        <taxon>Pseudomonadota</taxon>
        <taxon>Gammaproteobacteria</taxon>
        <taxon>Enterobacterales</taxon>
        <taxon>Enterobacteriaceae</taxon>
        <taxon>Citrobacter</taxon>
        <taxon>Citrobacter freundii complex</taxon>
    </lineage>
</organism>
<accession>A0AAD2XZ96</accession>
<dbReference type="AlphaFoldDB" id="A0AAD2XZ96"/>
<evidence type="ECO:0000313" key="3">
    <source>
        <dbReference type="Proteomes" id="UP000263627"/>
    </source>
</evidence>
<protein>
    <submittedName>
        <fullName evidence="2">Uncharacterized protein</fullName>
    </submittedName>
</protein>